<gene>
    <name evidence="1" type="primary">tnsA</name>
    <name evidence="1" type="ORF">VAPA_1c06520</name>
</gene>
<dbReference type="GO" id="GO:0003676">
    <property type="term" value="F:nucleic acid binding"/>
    <property type="evidence" value="ECO:0007669"/>
    <property type="project" value="InterPro"/>
</dbReference>
<sequence length="324" mass="37005">MSSRIAGFRAAEFVIPRRRPAPQSGLMTWKKLVQLIREGFGQGHLHDYKPWLRVTKKDYSPSSFIGHLPSPGTGHKHHYRANGERSMLLLLKWLGAIDTRDQYPAWPWAHNHAICGLPGTELIRVRGLMDIANDLGVEHGLYVGTDVPYVATIDILATWQHADGNYYLTAHDCKPEELMRQDGDFSRLKQRLALIHRYCEESSIRYCLTHSERLSPELLRSLDVLHPLLTQDAMVALRQSHLYQTVVNACMRRAYERPVHAVVTELATRLVLDFEACKQALAAAIWFQDLDHDVSQPLETWHPLIPGGRKLRRELFASWVGAAR</sequence>
<dbReference type="KEGG" id="vpd:VAPA_1c06520"/>
<dbReference type="InterPro" id="IPR011856">
    <property type="entry name" value="tRNA_endonuc-like_dom_sf"/>
</dbReference>
<dbReference type="Proteomes" id="UP000016223">
    <property type="component" value="Chromosome 1"/>
</dbReference>
<proteinExistence type="predicted"/>
<evidence type="ECO:0000313" key="1">
    <source>
        <dbReference type="EMBL" id="AGU47782.1"/>
    </source>
</evidence>
<accession>T1X4F4</accession>
<dbReference type="SUPFAM" id="SSF52980">
    <property type="entry name" value="Restriction endonuclease-like"/>
    <property type="match status" value="1"/>
</dbReference>
<protein>
    <submittedName>
        <fullName evidence="1">Putative transposon Tn7 transposition protein TnsA</fullName>
    </submittedName>
</protein>
<dbReference type="RefSeq" id="WP_021005340.1">
    <property type="nucleotide sequence ID" value="NC_022247.1"/>
</dbReference>
<dbReference type="OrthoDB" id="5291587at2"/>
<organism evidence="1 2">
    <name type="scientific">Variovorax paradoxus B4</name>
    <dbReference type="NCBI Taxonomy" id="1246301"/>
    <lineage>
        <taxon>Bacteria</taxon>
        <taxon>Pseudomonadati</taxon>
        <taxon>Pseudomonadota</taxon>
        <taxon>Betaproteobacteria</taxon>
        <taxon>Burkholderiales</taxon>
        <taxon>Comamonadaceae</taxon>
        <taxon>Variovorax</taxon>
    </lineage>
</organism>
<dbReference type="HOGENOM" id="CLU_905785_0_0_4"/>
<dbReference type="AlphaFoldDB" id="T1X4F4"/>
<evidence type="ECO:0000313" key="2">
    <source>
        <dbReference type="Proteomes" id="UP000016223"/>
    </source>
</evidence>
<dbReference type="CDD" id="cd22362">
    <property type="entry name" value="TnsA_endonuclease-like"/>
    <property type="match status" value="1"/>
</dbReference>
<dbReference type="Gene3D" id="3.40.1350.10">
    <property type="match status" value="1"/>
</dbReference>
<dbReference type="EMBL" id="CP003911">
    <property type="protein sequence ID" value="AGU47782.1"/>
    <property type="molecule type" value="Genomic_DNA"/>
</dbReference>
<dbReference type="InterPro" id="IPR011335">
    <property type="entry name" value="Restrct_endonuc-II-like"/>
</dbReference>
<name>T1X4F4_VARPD</name>
<reference evidence="1 2" key="1">
    <citation type="submission" date="2012-10" db="EMBL/GenBank/DDBJ databases">
        <title>Genome sequence of Variovorax paradoxus B4.</title>
        <authorList>
            <person name="Schuldes J."/>
            <person name="Brandt U."/>
            <person name="Hiessl S."/>
            <person name="Wuebbeler J.H."/>
            <person name="Thuermer A."/>
            <person name="Steinbuechel A."/>
            <person name="Daniel R."/>
        </authorList>
    </citation>
    <scope>NUCLEOTIDE SEQUENCE [LARGE SCALE GENOMIC DNA]</scope>
    <source>
        <strain evidence="1 2">B4</strain>
    </source>
</reference>